<reference evidence="2 3" key="1">
    <citation type="submission" date="2019-02" db="EMBL/GenBank/DDBJ databases">
        <title>Deep-cultivation of Planctomycetes and their phenomic and genomic characterization uncovers novel biology.</title>
        <authorList>
            <person name="Wiegand S."/>
            <person name="Jogler M."/>
            <person name="Boedeker C."/>
            <person name="Pinto D."/>
            <person name="Vollmers J."/>
            <person name="Rivas-Marin E."/>
            <person name="Kohn T."/>
            <person name="Peeters S.H."/>
            <person name="Heuer A."/>
            <person name="Rast P."/>
            <person name="Oberbeckmann S."/>
            <person name="Bunk B."/>
            <person name="Jeske O."/>
            <person name="Meyerdierks A."/>
            <person name="Storesund J.E."/>
            <person name="Kallscheuer N."/>
            <person name="Luecker S."/>
            <person name="Lage O.M."/>
            <person name="Pohl T."/>
            <person name="Merkel B.J."/>
            <person name="Hornburger P."/>
            <person name="Mueller R.-W."/>
            <person name="Bruemmer F."/>
            <person name="Labrenz M."/>
            <person name="Spormann A.M."/>
            <person name="Op Den Camp H."/>
            <person name="Overmann J."/>
            <person name="Amann R."/>
            <person name="Jetten M.S.M."/>
            <person name="Mascher T."/>
            <person name="Medema M.H."/>
            <person name="Devos D.P."/>
            <person name="Kaster A.-K."/>
            <person name="Ovreas L."/>
            <person name="Rohde M."/>
            <person name="Galperin M.Y."/>
            <person name="Jogler C."/>
        </authorList>
    </citation>
    <scope>NUCLEOTIDE SEQUENCE [LARGE SCALE GENOMIC DNA]</scope>
    <source>
        <strain evidence="2 3">Pla123a</strain>
    </source>
</reference>
<dbReference type="AlphaFoldDB" id="A0A5C5YVB1"/>
<dbReference type="Proteomes" id="UP000318478">
    <property type="component" value="Unassembled WGS sequence"/>
</dbReference>
<proteinExistence type="predicted"/>
<feature type="signal peptide" evidence="1">
    <location>
        <begin position="1"/>
        <end position="23"/>
    </location>
</feature>
<keyword evidence="1" id="KW-0732">Signal</keyword>
<evidence type="ECO:0008006" key="4">
    <source>
        <dbReference type="Google" id="ProtNLM"/>
    </source>
</evidence>
<evidence type="ECO:0000256" key="1">
    <source>
        <dbReference type="SAM" id="SignalP"/>
    </source>
</evidence>
<dbReference type="RefSeq" id="WP_231956341.1">
    <property type="nucleotide sequence ID" value="NZ_SJPO01000002.1"/>
</dbReference>
<evidence type="ECO:0000313" key="3">
    <source>
        <dbReference type="Proteomes" id="UP000318478"/>
    </source>
</evidence>
<sequence precursor="true">MRMKLTPSAVLIAAFAIPGVGHAAESFGLRSFMTDEVLNESLVEDQAVTPVDYRLVGCDSCGDSACGEPSCGCDDSYGCGDVCCGSTCGGCAEPCILVTTLLGCFEDSDHCFDDWISPMTNPVFFEDPRTLTELRGIFIQHKVPSTAGGGDVQLYAVQIRAALTDRLSLIATKDGYAVSDNPLIADGWADVALGLKYNLVRDTCTQTLLSAGAVYEMPVGSTRTLQGNGDGEFHLFLTGGTEICCDWHLISALGLRLPADDDAESTSMYWSNHVDYHFGNGFYALAEFNWYHWLESGAGGVAGVSGGDLFNFGSTGIAGNDIVTGAFGVKYKPNRYYELGLAWENPLTQRRDVLENRLTADLILRY</sequence>
<comment type="caution">
    <text evidence="2">The sequence shown here is derived from an EMBL/GenBank/DDBJ whole genome shotgun (WGS) entry which is preliminary data.</text>
</comment>
<accession>A0A5C5YVB1</accession>
<organism evidence="2 3">
    <name type="scientific">Posidoniimonas polymericola</name>
    <dbReference type="NCBI Taxonomy" id="2528002"/>
    <lineage>
        <taxon>Bacteria</taxon>
        <taxon>Pseudomonadati</taxon>
        <taxon>Planctomycetota</taxon>
        <taxon>Planctomycetia</taxon>
        <taxon>Pirellulales</taxon>
        <taxon>Lacipirellulaceae</taxon>
        <taxon>Posidoniimonas</taxon>
    </lineage>
</organism>
<keyword evidence="3" id="KW-1185">Reference proteome</keyword>
<name>A0A5C5YVB1_9BACT</name>
<feature type="chain" id="PRO_5022664224" description="Stigma-specific protein, Stig1" evidence="1">
    <location>
        <begin position="24"/>
        <end position="366"/>
    </location>
</feature>
<gene>
    <name evidence="2" type="ORF">Pla123a_12590</name>
</gene>
<evidence type="ECO:0000313" key="2">
    <source>
        <dbReference type="EMBL" id="TWT78467.1"/>
    </source>
</evidence>
<protein>
    <recommendedName>
        <fullName evidence="4">Stigma-specific protein, Stig1</fullName>
    </recommendedName>
</protein>
<dbReference type="EMBL" id="SJPO01000002">
    <property type="protein sequence ID" value="TWT78467.1"/>
    <property type="molecule type" value="Genomic_DNA"/>
</dbReference>